<reference evidence="2" key="1">
    <citation type="journal article" date="2007" name="Proc. Natl. Acad. Sci. U.S.A.">
        <title>Genome sequencing reveals complex secondary metabolome in the marine actinomycete Salinispora tropica.</title>
        <authorList>
            <person name="Udwary D.W."/>
            <person name="Zeigler L."/>
            <person name="Asolkar R.N."/>
            <person name="Singan V."/>
            <person name="Lapidus A."/>
            <person name="Fenical W."/>
            <person name="Jensen P.R."/>
            <person name="Moore B.S."/>
        </authorList>
    </citation>
    <scope>NUCLEOTIDE SEQUENCE [LARGE SCALE GENOMIC DNA]</scope>
    <source>
        <strain evidence="2">ATCC BAA-916 / DSM 44818 / CNB-440</strain>
    </source>
</reference>
<gene>
    <name evidence="1" type="ordered locus">Strop_2828</name>
</gene>
<dbReference type="RefSeq" id="WP_012014050.1">
    <property type="nucleotide sequence ID" value="NC_009380.1"/>
</dbReference>
<protein>
    <recommendedName>
        <fullName evidence="3">STAS domain-containing protein</fullName>
    </recommendedName>
</protein>
<dbReference type="Proteomes" id="UP000000235">
    <property type="component" value="Chromosome"/>
</dbReference>
<evidence type="ECO:0000313" key="1">
    <source>
        <dbReference type="EMBL" id="ABP55269.1"/>
    </source>
</evidence>
<accession>A4X8R9</accession>
<name>A4X8R9_SALTO</name>
<evidence type="ECO:0008006" key="3">
    <source>
        <dbReference type="Google" id="ProtNLM"/>
    </source>
</evidence>
<dbReference type="Gene3D" id="3.30.750.24">
    <property type="entry name" value="STAS domain"/>
    <property type="match status" value="1"/>
</dbReference>
<dbReference type="PATRIC" id="fig|369723.5.peg.2913"/>
<organism evidence="1 2">
    <name type="scientific">Salinispora tropica (strain ATCC BAA-916 / DSM 44818 / JCM 13857 / NBRC 105044 / CNB-440)</name>
    <dbReference type="NCBI Taxonomy" id="369723"/>
    <lineage>
        <taxon>Bacteria</taxon>
        <taxon>Bacillati</taxon>
        <taxon>Actinomycetota</taxon>
        <taxon>Actinomycetes</taxon>
        <taxon>Micromonosporales</taxon>
        <taxon>Micromonosporaceae</taxon>
        <taxon>Salinispora</taxon>
    </lineage>
</organism>
<dbReference type="KEGG" id="stp:Strop_2828"/>
<dbReference type="InterPro" id="IPR036513">
    <property type="entry name" value="STAS_dom_sf"/>
</dbReference>
<dbReference type="AlphaFoldDB" id="A4X8R9"/>
<dbReference type="EMBL" id="CP000667">
    <property type="protein sequence ID" value="ABP55269.1"/>
    <property type="molecule type" value="Genomic_DNA"/>
</dbReference>
<dbReference type="HOGENOM" id="CLU_1776113_0_0_11"/>
<keyword evidence="2" id="KW-1185">Reference proteome</keyword>
<evidence type="ECO:0000313" key="2">
    <source>
        <dbReference type="Proteomes" id="UP000000235"/>
    </source>
</evidence>
<proteinExistence type="predicted"/>
<sequence>MLPMVKARRVSTTDVAISVSGSCTLRTAGYVTRVADYMLGHVESRLERVELDLTEVTTVDEDGFASLVQVAAAATEGGAAVVVRYGAERTILERHHTGRLMASEQIGRLLRTHLRPAARRRRIHLVVADGRIVRGCAVSLAGRDRG</sequence>